<evidence type="ECO:0000256" key="1">
    <source>
        <dbReference type="ARBA" id="ARBA00022649"/>
    </source>
</evidence>
<organism evidence="4 5">
    <name type="scientific">Sinorhizobium glycinis</name>
    <dbReference type="NCBI Taxonomy" id="1472378"/>
    <lineage>
        <taxon>Bacteria</taxon>
        <taxon>Pseudomonadati</taxon>
        <taxon>Pseudomonadota</taxon>
        <taxon>Alphaproteobacteria</taxon>
        <taxon>Hyphomicrobiales</taxon>
        <taxon>Rhizobiaceae</taxon>
        <taxon>Sinorhizobium/Ensifer group</taxon>
        <taxon>Sinorhizobium</taxon>
    </lineage>
</organism>
<evidence type="ECO:0000313" key="5">
    <source>
        <dbReference type="Proteomes" id="UP000094025"/>
    </source>
</evidence>
<dbReference type="Gene3D" id="3.40.630.30">
    <property type="match status" value="1"/>
</dbReference>
<keyword evidence="2" id="KW-0808">Transferase</keyword>
<evidence type="ECO:0000313" key="4">
    <source>
        <dbReference type="EMBL" id="OAP43790.1"/>
    </source>
</evidence>
<dbReference type="EMBL" id="LPUX01000045">
    <property type="protein sequence ID" value="OAP43790.1"/>
    <property type="molecule type" value="Genomic_DNA"/>
</dbReference>
<gene>
    <name evidence="4" type="ORF">AU381_09170</name>
</gene>
<evidence type="ECO:0000256" key="3">
    <source>
        <dbReference type="ARBA" id="ARBA00023315"/>
    </source>
</evidence>
<reference evidence="4 5" key="1">
    <citation type="journal article" date="2016" name="Int. J. Syst. Evol. Microbiol.">
        <title>Ensifer glycinis sp. nov., an novel rhizobial species associated with Glycine spp.</title>
        <authorList>
            <person name="Yan H."/>
            <person name="Yan J."/>
            <person name="Sui X.H."/>
            <person name="Wang E.T."/>
            <person name="Chen W.X."/>
            <person name="Zhang X.X."/>
            <person name="Chen W.F."/>
        </authorList>
    </citation>
    <scope>NUCLEOTIDE SEQUENCE [LARGE SCALE GENOMIC DNA]</scope>
    <source>
        <strain evidence="4 5">CCBAU 23380</strain>
    </source>
</reference>
<keyword evidence="1" id="KW-1277">Toxin-antitoxin system</keyword>
<dbReference type="SMR" id="A0A178Y8D9"/>
<dbReference type="AlphaFoldDB" id="A0A178Y8D9"/>
<sequence length="181" mass="19963">MANTGAAKRIVEPLDPNRYDRAAFFCGIIQVDNFFKKTANKLSKADNLRVYVMTEDDGTTVIGFYAINSHSISYADLPERFSRTRPGHGSIPAAYISMIGRDLRYRGGGYGGDLLTDCLQRIAGIADQIGIAVVLLDVLVCGDEEKTSRRVALYSEYGFQPLPSMPLRMFLPIATIRSLMG</sequence>
<name>A0A178Y8D9_9HYPH</name>
<proteinExistence type="predicted"/>
<dbReference type="OrthoDB" id="9793394at2"/>
<dbReference type="PANTHER" id="PTHR36449:SF1">
    <property type="entry name" value="ACETYLTRANSFERASE"/>
    <property type="match status" value="1"/>
</dbReference>
<dbReference type="GeneID" id="48977671"/>
<dbReference type="InterPro" id="IPR016181">
    <property type="entry name" value="Acyl_CoA_acyltransferase"/>
</dbReference>
<dbReference type="SUPFAM" id="SSF55729">
    <property type="entry name" value="Acyl-CoA N-acyltransferases (Nat)"/>
    <property type="match status" value="1"/>
</dbReference>
<dbReference type="GO" id="GO:0016746">
    <property type="term" value="F:acyltransferase activity"/>
    <property type="evidence" value="ECO:0007669"/>
    <property type="project" value="UniProtKB-KW"/>
</dbReference>
<dbReference type="STRING" id="1472378.AU381_09170"/>
<dbReference type="PANTHER" id="PTHR36449">
    <property type="entry name" value="ACETYLTRANSFERASE-RELATED"/>
    <property type="match status" value="1"/>
</dbReference>
<evidence type="ECO:0008006" key="6">
    <source>
        <dbReference type="Google" id="ProtNLM"/>
    </source>
</evidence>
<protein>
    <recommendedName>
        <fullName evidence="6">GCN5 family acetyltransferase</fullName>
    </recommendedName>
</protein>
<accession>A0A178Y8D9</accession>
<keyword evidence="3" id="KW-0012">Acyltransferase</keyword>
<evidence type="ECO:0000256" key="2">
    <source>
        <dbReference type="ARBA" id="ARBA00022679"/>
    </source>
</evidence>
<dbReference type="Proteomes" id="UP000094025">
    <property type="component" value="Unassembled WGS sequence"/>
</dbReference>
<dbReference type="RefSeq" id="WP_014857613.1">
    <property type="nucleotide sequence ID" value="NZ_LPUX01000045.1"/>
</dbReference>
<comment type="caution">
    <text evidence="4">The sequence shown here is derived from an EMBL/GenBank/DDBJ whole genome shotgun (WGS) entry which is preliminary data.</text>
</comment>
<keyword evidence="5" id="KW-1185">Reference proteome</keyword>